<keyword evidence="4 9" id="KW-0509">mRNA transport</keyword>
<evidence type="ECO:0000256" key="1">
    <source>
        <dbReference type="ARBA" id="ARBA00004567"/>
    </source>
</evidence>
<keyword evidence="5 9" id="KW-0653">Protein transport</keyword>
<keyword evidence="9" id="KW-0472">Membrane</keyword>
<name>A0ABM0JHN1_APLCA</name>
<evidence type="ECO:0000256" key="4">
    <source>
        <dbReference type="ARBA" id="ARBA00022816"/>
    </source>
</evidence>
<organism evidence="10 11">
    <name type="scientific">Aplysia californica</name>
    <name type="common">California sea hare</name>
    <dbReference type="NCBI Taxonomy" id="6500"/>
    <lineage>
        <taxon>Eukaryota</taxon>
        <taxon>Metazoa</taxon>
        <taxon>Spiralia</taxon>
        <taxon>Lophotrochozoa</taxon>
        <taxon>Mollusca</taxon>
        <taxon>Gastropoda</taxon>
        <taxon>Heterobranchia</taxon>
        <taxon>Euthyneura</taxon>
        <taxon>Tectipleura</taxon>
        <taxon>Aplysiida</taxon>
        <taxon>Aplysioidea</taxon>
        <taxon>Aplysiidae</taxon>
        <taxon>Aplysia</taxon>
    </lineage>
</organism>
<dbReference type="Pfam" id="PF07575">
    <property type="entry name" value="Nucleopor_Nup85"/>
    <property type="match status" value="1"/>
</dbReference>
<sequence>MATAGEREVEEFLLPVPRREHVGLHCVWGMGKQLHLFETQVPPACSSGKQIPQATQRDQAIFDVQWNAEMHDIARKLVNETHNIFVMLQGQVKSMTESMLFTQLKKASKQYRAVLKACSMELMQISDDCRNEIHKLKYEEHIQEFEMVQLIWSLCEIIFIDVAPGGLILTPLLDWLQWHFPEGKQLAMEVTQAEVPSSHPSYWEAVYRLLLQANTESVRKLLSLHPYSHSDPFVSVDELLQKMPHWTHQHAQFAAEYEMKWRHWREECVRRYEAGEFAAYEHLETIVQILCGDEAVFREMKNRCETWYHMLVSKLLFQNPTARLNDLGSDIKTCQSMFGQPTGQVRELDNILQAAMEFDIHQVIKDSCSFLSNRSWWFVSHLADVLHHCGQLDPQKLPFGSNLREYLLLEYATGLMSHESLWQVGVDYLDFCPVFGRSYLASYIEHIPLDTERKAHKVLHMCQERDMGAQAQSICKVMGMKCLQQQRLGSALSWFLKSKDATVIKQITEKFLNEYCEQGKFSHLDLIDHLGPSMLVANSLTFLAKYREFHTLYDSGDVHTATSLLLSLISSRLAPKSFWMTMLLDALPLLNLEKVALGVQQTYEMMHCLDELQRDGESNQKNFTDTALDKLKMLRMALTKNLSRAIIEEGSIKVNS</sequence>
<comment type="subunit">
    <text evidence="9">Component of the nuclear pore complex (NPC).</text>
</comment>
<dbReference type="InterPro" id="IPR011502">
    <property type="entry name" value="Nucleoporin_Nup85"/>
</dbReference>
<keyword evidence="10" id="KW-1185">Reference proteome</keyword>
<keyword evidence="7 9" id="KW-0906">Nuclear pore complex</keyword>
<dbReference type="PANTHER" id="PTHR13373">
    <property type="entry name" value="FROUNT PROTEIN-RELATED"/>
    <property type="match status" value="1"/>
</dbReference>
<evidence type="ECO:0000313" key="10">
    <source>
        <dbReference type="Proteomes" id="UP000694888"/>
    </source>
</evidence>
<evidence type="ECO:0000256" key="2">
    <source>
        <dbReference type="ARBA" id="ARBA00005573"/>
    </source>
</evidence>
<comment type="similarity">
    <text evidence="2 9">Belongs to the nucleoporin Nup85 family.</text>
</comment>
<evidence type="ECO:0000256" key="3">
    <source>
        <dbReference type="ARBA" id="ARBA00022448"/>
    </source>
</evidence>
<comment type="function">
    <text evidence="9">Functions as a component of the nuclear pore complex (NPC).</text>
</comment>
<evidence type="ECO:0000313" key="11">
    <source>
        <dbReference type="RefSeq" id="XP_005093863.1"/>
    </source>
</evidence>
<evidence type="ECO:0000256" key="5">
    <source>
        <dbReference type="ARBA" id="ARBA00022927"/>
    </source>
</evidence>
<evidence type="ECO:0000256" key="9">
    <source>
        <dbReference type="RuleBase" id="RU365073"/>
    </source>
</evidence>
<dbReference type="GeneID" id="101861794"/>
<evidence type="ECO:0000256" key="6">
    <source>
        <dbReference type="ARBA" id="ARBA00023010"/>
    </source>
</evidence>
<comment type="subcellular location">
    <subcellularLocation>
        <location evidence="1 9">Nucleus</location>
        <location evidence="1 9">Nuclear pore complex</location>
    </subcellularLocation>
</comment>
<dbReference type="RefSeq" id="XP_005093863.1">
    <property type="nucleotide sequence ID" value="XM_005093806.3"/>
</dbReference>
<keyword evidence="3 9" id="KW-0813">Transport</keyword>
<keyword evidence="8 9" id="KW-0539">Nucleus</keyword>
<keyword evidence="6 9" id="KW-0811">Translocation</keyword>
<protein>
    <recommendedName>
        <fullName evidence="9">Nuclear pore complex protein Nup85</fullName>
    </recommendedName>
</protein>
<dbReference type="Proteomes" id="UP000694888">
    <property type="component" value="Unplaced"/>
</dbReference>
<evidence type="ECO:0000256" key="8">
    <source>
        <dbReference type="ARBA" id="ARBA00023242"/>
    </source>
</evidence>
<accession>A0ABM0JHN1</accession>
<reference evidence="11" key="1">
    <citation type="submission" date="2025-08" db="UniProtKB">
        <authorList>
            <consortium name="RefSeq"/>
        </authorList>
    </citation>
    <scope>IDENTIFICATION</scope>
</reference>
<evidence type="ECO:0000256" key="7">
    <source>
        <dbReference type="ARBA" id="ARBA00023132"/>
    </source>
</evidence>
<gene>
    <name evidence="11" type="primary">LOC101861794</name>
</gene>
<proteinExistence type="inferred from homology"/>
<dbReference type="PANTHER" id="PTHR13373:SF21">
    <property type="entry name" value="NUCLEAR PORE COMPLEX PROTEIN NUP85"/>
    <property type="match status" value="1"/>
</dbReference>